<dbReference type="AlphaFoldDB" id="A0A4Q4KGC1"/>
<dbReference type="Proteomes" id="UP000293952">
    <property type="component" value="Unassembled WGS sequence"/>
</dbReference>
<keyword evidence="1" id="KW-0732">Signal</keyword>
<dbReference type="OrthoDB" id="822112at2"/>
<accession>A0A4Q4KGC1</accession>
<comment type="caution">
    <text evidence="2">The sequence shown here is derived from an EMBL/GenBank/DDBJ whole genome shotgun (WGS) entry which is preliminary data.</text>
</comment>
<evidence type="ECO:0000256" key="1">
    <source>
        <dbReference type="SAM" id="SignalP"/>
    </source>
</evidence>
<proteinExistence type="predicted"/>
<feature type="chain" id="PRO_5020268105" evidence="1">
    <location>
        <begin position="21"/>
        <end position="257"/>
    </location>
</feature>
<protein>
    <submittedName>
        <fullName evidence="2">Uncharacterized protein</fullName>
    </submittedName>
</protein>
<name>A0A4Q4KGC1_9FLAO</name>
<gene>
    <name evidence="2" type="ORF">ERX46_15545</name>
</gene>
<reference evidence="2 3" key="1">
    <citation type="submission" date="2019-02" db="EMBL/GenBank/DDBJ databases">
        <title>Genome sequence of the sea-ice species Brumimicrobium glaciale.</title>
        <authorList>
            <person name="Bowman J.P."/>
        </authorList>
    </citation>
    <scope>NUCLEOTIDE SEQUENCE [LARGE SCALE GENOMIC DNA]</scope>
    <source>
        <strain evidence="2 3">IC156</strain>
    </source>
</reference>
<dbReference type="RefSeq" id="WP_130094783.1">
    <property type="nucleotide sequence ID" value="NZ_SETE01000007.1"/>
</dbReference>
<dbReference type="EMBL" id="SETE01000007">
    <property type="protein sequence ID" value="RYM32095.1"/>
    <property type="molecule type" value="Genomic_DNA"/>
</dbReference>
<keyword evidence="3" id="KW-1185">Reference proteome</keyword>
<evidence type="ECO:0000313" key="2">
    <source>
        <dbReference type="EMBL" id="RYM32095.1"/>
    </source>
</evidence>
<sequence length="257" mass="30037">MKIKTFLPLCFILIFTSSHAQNFKDSIFENVIVIDDDNITQVGMNFLIDISIPTTIETPVLFISSQIPVDLLAKIYPEFAKIIVIVPNRTSSSCVAAKNETNQKPIKSTIVYEFIRSDRLIKKDSVILKNDYPKMNFAPKTEIQSDEFESYYTEYFGSICCPRDLQWDNTPTRDEFISFFEKENNVEIIETYRKVNGKEGEAIYYYTLNGLSNKMKLHFILERKFYRIINRHLKDIIFIPQVFTPIRVKMNSSMEKI</sequence>
<organism evidence="2 3">
    <name type="scientific">Brumimicrobium glaciale</name>
    <dbReference type="NCBI Taxonomy" id="200475"/>
    <lineage>
        <taxon>Bacteria</taxon>
        <taxon>Pseudomonadati</taxon>
        <taxon>Bacteroidota</taxon>
        <taxon>Flavobacteriia</taxon>
        <taxon>Flavobacteriales</taxon>
        <taxon>Crocinitomicaceae</taxon>
        <taxon>Brumimicrobium</taxon>
    </lineage>
</organism>
<evidence type="ECO:0000313" key="3">
    <source>
        <dbReference type="Proteomes" id="UP000293952"/>
    </source>
</evidence>
<feature type="signal peptide" evidence="1">
    <location>
        <begin position="1"/>
        <end position="20"/>
    </location>
</feature>